<feature type="signal peptide" evidence="1">
    <location>
        <begin position="1"/>
        <end position="21"/>
    </location>
</feature>
<protein>
    <recommendedName>
        <fullName evidence="4">DUF5626 domain-containing protein</fullName>
    </recommendedName>
</protein>
<dbReference type="STRING" id="89784.SAMN04489725_1315"/>
<dbReference type="EMBL" id="FNOJ01000031">
    <property type="protein sequence ID" value="SDX02040.1"/>
    <property type="molecule type" value="Genomic_DNA"/>
</dbReference>
<dbReference type="RefSeq" id="WP_143027551.1">
    <property type="nucleotide sequence ID" value="NZ_FNOJ01000031.1"/>
</dbReference>
<gene>
    <name evidence="2" type="ORF">SAMN04489725_1315</name>
</gene>
<keyword evidence="3" id="KW-1185">Reference proteome</keyword>
<organism evidence="2 3">
    <name type="scientific">Alicyclobacillus hesperidum</name>
    <dbReference type="NCBI Taxonomy" id="89784"/>
    <lineage>
        <taxon>Bacteria</taxon>
        <taxon>Bacillati</taxon>
        <taxon>Bacillota</taxon>
        <taxon>Bacilli</taxon>
        <taxon>Bacillales</taxon>
        <taxon>Alicyclobacillaceae</taxon>
        <taxon>Alicyclobacillus</taxon>
    </lineage>
</organism>
<name>A0A1H2YAH8_9BACL</name>
<reference evidence="3" key="1">
    <citation type="submission" date="2016-10" db="EMBL/GenBank/DDBJ databases">
        <authorList>
            <person name="Varghese N."/>
        </authorList>
    </citation>
    <scope>NUCLEOTIDE SEQUENCE [LARGE SCALE GENOMIC DNA]</scope>
    <source>
        <strain evidence="3">DSM 12489</strain>
    </source>
</reference>
<proteinExistence type="predicted"/>
<keyword evidence="1" id="KW-0732">Signal</keyword>
<evidence type="ECO:0000313" key="3">
    <source>
        <dbReference type="Proteomes" id="UP000182589"/>
    </source>
</evidence>
<evidence type="ECO:0008006" key="4">
    <source>
        <dbReference type="Google" id="ProtNLM"/>
    </source>
</evidence>
<dbReference type="Proteomes" id="UP000182589">
    <property type="component" value="Unassembled WGS sequence"/>
</dbReference>
<dbReference type="AlphaFoldDB" id="A0A1H2YAH8"/>
<evidence type="ECO:0000313" key="2">
    <source>
        <dbReference type="EMBL" id="SDX02040.1"/>
    </source>
</evidence>
<evidence type="ECO:0000256" key="1">
    <source>
        <dbReference type="SAM" id="SignalP"/>
    </source>
</evidence>
<feature type="chain" id="PRO_5039156933" description="DUF5626 domain-containing protein" evidence="1">
    <location>
        <begin position="22"/>
        <end position="190"/>
    </location>
</feature>
<sequence length="190" mass="19980">MKSTRFLIASACVFGLTGGFAETSLAASNSMEQNYHYVNSASKVTDIVSMPTLPYPLQAQSGMAYQPAPKAESPLTTVTGPGGVAKLNVLTSAKELAWSVTPYGMISSWDFQGTITIDVLDPQTRQYVYDDTIYVSGSGVPGGSTGGNVSIANYPTGLSYTATLNGTATDIIGDTDTVLPGCQVSWYFTN</sequence>
<accession>A0A1H2YAH8</accession>